<dbReference type="RefSeq" id="WP_323468106.1">
    <property type="nucleotide sequence ID" value="NZ_JAWJAY010000864.1"/>
</dbReference>
<proteinExistence type="predicted"/>
<evidence type="ECO:0000313" key="1">
    <source>
        <dbReference type="EMBL" id="MDV2888049.1"/>
    </source>
</evidence>
<accession>A0AAJ2NSR0</accession>
<dbReference type="EMBL" id="JAWJAY010000864">
    <property type="protein sequence ID" value="MDV2888049.1"/>
    <property type="molecule type" value="Genomic_DNA"/>
</dbReference>
<name>A0AAJ2NSR0_ALKPS</name>
<gene>
    <name evidence="1" type="ORF">RYX45_23075</name>
</gene>
<protein>
    <submittedName>
        <fullName evidence="1">Uncharacterized protein</fullName>
    </submittedName>
</protein>
<dbReference type="Proteomes" id="UP001285636">
    <property type="component" value="Unassembled WGS sequence"/>
</dbReference>
<reference evidence="1" key="1">
    <citation type="submission" date="2023-10" db="EMBL/GenBank/DDBJ databases">
        <title>Screening of Alkalihalophilus pseudofirmusBZ-TG-HK211 and Its Alleviation of Salt Stress on Rapeseed Growth.</title>
        <authorList>
            <person name="Zhao B."/>
            <person name="Guo T."/>
        </authorList>
    </citation>
    <scope>NUCLEOTIDE SEQUENCE</scope>
    <source>
        <strain evidence="1">BZ-TG-HK211</strain>
    </source>
</reference>
<dbReference type="AlphaFoldDB" id="A0AAJ2NSR0"/>
<comment type="caution">
    <text evidence="1">The sequence shown here is derived from an EMBL/GenBank/DDBJ whole genome shotgun (WGS) entry which is preliminary data.</text>
</comment>
<feature type="non-terminal residue" evidence="1">
    <location>
        <position position="85"/>
    </location>
</feature>
<evidence type="ECO:0000313" key="2">
    <source>
        <dbReference type="Proteomes" id="UP001285636"/>
    </source>
</evidence>
<sequence>SSGQPLAAIPISQALLESTRTDPVSSDLSAHLSDLQAHLGAQAFDIDYFSEADSYGGLQAEFFDTSGNLDTTFDSFFENIQAEQG</sequence>
<organism evidence="1 2">
    <name type="scientific">Alkalihalophilus pseudofirmus</name>
    <name type="common">Bacillus pseudofirmus</name>
    <dbReference type="NCBI Taxonomy" id="79885"/>
    <lineage>
        <taxon>Bacteria</taxon>
        <taxon>Bacillati</taxon>
        <taxon>Bacillota</taxon>
        <taxon>Bacilli</taxon>
        <taxon>Bacillales</taxon>
        <taxon>Bacillaceae</taxon>
        <taxon>Alkalihalophilus</taxon>
    </lineage>
</organism>
<feature type="non-terminal residue" evidence="1">
    <location>
        <position position="1"/>
    </location>
</feature>